<proteinExistence type="predicted"/>
<feature type="compositionally biased region" description="Acidic residues" evidence="1">
    <location>
        <begin position="227"/>
        <end position="238"/>
    </location>
</feature>
<dbReference type="Pfam" id="PF00856">
    <property type="entry name" value="SET"/>
    <property type="match status" value="1"/>
</dbReference>
<feature type="compositionally biased region" description="Basic and acidic residues" evidence="1">
    <location>
        <begin position="239"/>
        <end position="252"/>
    </location>
</feature>
<reference evidence="3" key="1">
    <citation type="journal article" date="2020" name="Nat. Commun.">
        <title>Large-scale genome sequencing of mycorrhizal fungi provides insights into the early evolution of symbiotic traits.</title>
        <authorList>
            <person name="Miyauchi S."/>
            <person name="Kiss E."/>
            <person name="Kuo A."/>
            <person name="Drula E."/>
            <person name="Kohler A."/>
            <person name="Sanchez-Garcia M."/>
            <person name="Morin E."/>
            <person name="Andreopoulos B."/>
            <person name="Barry K.W."/>
            <person name="Bonito G."/>
            <person name="Buee M."/>
            <person name="Carver A."/>
            <person name="Chen C."/>
            <person name="Cichocki N."/>
            <person name="Clum A."/>
            <person name="Culley D."/>
            <person name="Crous P.W."/>
            <person name="Fauchery L."/>
            <person name="Girlanda M."/>
            <person name="Hayes R.D."/>
            <person name="Keri Z."/>
            <person name="LaButti K."/>
            <person name="Lipzen A."/>
            <person name="Lombard V."/>
            <person name="Magnuson J."/>
            <person name="Maillard F."/>
            <person name="Murat C."/>
            <person name="Nolan M."/>
            <person name="Ohm R.A."/>
            <person name="Pangilinan J."/>
            <person name="Pereira M.F."/>
            <person name="Perotto S."/>
            <person name="Peter M."/>
            <person name="Pfister S."/>
            <person name="Riley R."/>
            <person name="Sitrit Y."/>
            <person name="Stielow J.B."/>
            <person name="Szollosi G."/>
            <person name="Zifcakova L."/>
            <person name="Stursova M."/>
            <person name="Spatafora J.W."/>
            <person name="Tedersoo L."/>
            <person name="Vaario L.M."/>
            <person name="Yamada A."/>
            <person name="Yan M."/>
            <person name="Wang P."/>
            <person name="Xu J."/>
            <person name="Bruns T."/>
            <person name="Baldrian P."/>
            <person name="Vilgalys R."/>
            <person name="Dunand C."/>
            <person name="Henrissat B."/>
            <person name="Grigoriev I.V."/>
            <person name="Hibbett D."/>
            <person name="Nagy L.G."/>
            <person name="Martin F.M."/>
        </authorList>
    </citation>
    <scope>NUCLEOTIDE SEQUENCE</scope>
    <source>
        <strain evidence="3">UH-Tt-Lm1</strain>
    </source>
</reference>
<feature type="compositionally biased region" description="Polar residues" evidence="1">
    <location>
        <begin position="314"/>
        <end position="328"/>
    </location>
</feature>
<dbReference type="GO" id="GO:0005634">
    <property type="term" value="C:nucleus"/>
    <property type="evidence" value="ECO:0007669"/>
    <property type="project" value="TreeGrafter"/>
</dbReference>
<name>A0A9P6HWL4_9AGAM</name>
<feature type="region of interest" description="Disordered" evidence="1">
    <location>
        <begin position="223"/>
        <end position="260"/>
    </location>
</feature>
<dbReference type="CDD" id="cd10524">
    <property type="entry name" value="SET_Suv4-20-like"/>
    <property type="match status" value="1"/>
</dbReference>
<dbReference type="InterPro" id="IPR001214">
    <property type="entry name" value="SET_dom"/>
</dbReference>
<feature type="region of interest" description="Disordered" evidence="1">
    <location>
        <begin position="295"/>
        <end position="338"/>
    </location>
</feature>
<reference evidence="3" key="2">
    <citation type="submission" date="2020-11" db="EMBL/GenBank/DDBJ databases">
        <authorList>
            <consortium name="DOE Joint Genome Institute"/>
            <person name="Kuo A."/>
            <person name="Miyauchi S."/>
            <person name="Kiss E."/>
            <person name="Drula E."/>
            <person name="Kohler A."/>
            <person name="Sanchez-Garcia M."/>
            <person name="Andreopoulos B."/>
            <person name="Barry K.W."/>
            <person name="Bonito G."/>
            <person name="Buee M."/>
            <person name="Carver A."/>
            <person name="Chen C."/>
            <person name="Cichocki N."/>
            <person name="Clum A."/>
            <person name="Culley D."/>
            <person name="Crous P.W."/>
            <person name="Fauchery L."/>
            <person name="Girlanda M."/>
            <person name="Hayes R."/>
            <person name="Keri Z."/>
            <person name="Labutti K."/>
            <person name="Lipzen A."/>
            <person name="Lombard V."/>
            <person name="Magnuson J."/>
            <person name="Maillard F."/>
            <person name="Morin E."/>
            <person name="Murat C."/>
            <person name="Nolan M."/>
            <person name="Ohm R."/>
            <person name="Pangilinan J."/>
            <person name="Pereira M."/>
            <person name="Perotto S."/>
            <person name="Peter M."/>
            <person name="Riley R."/>
            <person name="Sitrit Y."/>
            <person name="Stielow B."/>
            <person name="Szollosi G."/>
            <person name="Zifcakova L."/>
            <person name="Stursova M."/>
            <person name="Spatafora J.W."/>
            <person name="Tedersoo L."/>
            <person name="Vaario L.-M."/>
            <person name="Yamada A."/>
            <person name="Yan M."/>
            <person name="Wang P."/>
            <person name="Xu J."/>
            <person name="Bruns T."/>
            <person name="Baldrian P."/>
            <person name="Vilgalys R."/>
            <person name="Henrissat B."/>
            <person name="Grigoriev I.V."/>
            <person name="Hibbett D."/>
            <person name="Nagy L.G."/>
            <person name="Martin F.M."/>
        </authorList>
    </citation>
    <scope>NUCLEOTIDE SEQUENCE</scope>
    <source>
        <strain evidence="3">UH-Tt-Lm1</strain>
    </source>
</reference>
<gene>
    <name evidence="3" type="ORF">BJ322DRAFT_996586</name>
</gene>
<dbReference type="SMART" id="SM00317">
    <property type="entry name" value="SET"/>
    <property type="match status" value="1"/>
</dbReference>
<feature type="domain" description="SET" evidence="2">
    <location>
        <begin position="76"/>
        <end position="199"/>
    </location>
</feature>
<comment type="caution">
    <text evidence="3">The sequence shown here is derived from an EMBL/GenBank/DDBJ whole genome shotgun (WGS) entry which is preliminary data.</text>
</comment>
<dbReference type="OrthoDB" id="6627536at2759"/>
<evidence type="ECO:0000313" key="3">
    <source>
        <dbReference type="EMBL" id="KAF9793001.1"/>
    </source>
</evidence>
<accession>A0A9P6HWL4</accession>
<dbReference type="InterPro" id="IPR046341">
    <property type="entry name" value="SET_dom_sf"/>
</dbReference>
<dbReference type="InterPro" id="IPR039977">
    <property type="entry name" value="Suv4-20/Set9"/>
</dbReference>
<dbReference type="Gene3D" id="2.170.270.10">
    <property type="entry name" value="SET domain"/>
    <property type="match status" value="1"/>
</dbReference>
<evidence type="ECO:0000259" key="2">
    <source>
        <dbReference type="PROSITE" id="PS50280"/>
    </source>
</evidence>
<dbReference type="SUPFAM" id="SSF82199">
    <property type="entry name" value="SET domain"/>
    <property type="match status" value="1"/>
</dbReference>
<dbReference type="AlphaFoldDB" id="A0A9P6HWL4"/>
<evidence type="ECO:0000313" key="4">
    <source>
        <dbReference type="Proteomes" id="UP000736335"/>
    </source>
</evidence>
<dbReference type="Proteomes" id="UP000736335">
    <property type="component" value="Unassembled WGS sequence"/>
</dbReference>
<dbReference type="EMBL" id="WIUZ02000001">
    <property type="protein sequence ID" value="KAF9793001.1"/>
    <property type="molecule type" value="Genomic_DNA"/>
</dbReference>
<dbReference type="PANTHER" id="PTHR12977:SF4">
    <property type="entry name" value="HISTONE-LYSINE N-METHYLTRANSFERASE KMT5B"/>
    <property type="match status" value="1"/>
</dbReference>
<organism evidence="3 4">
    <name type="scientific">Thelephora terrestris</name>
    <dbReference type="NCBI Taxonomy" id="56493"/>
    <lineage>
        <taxon>Eukaryota</taxon>
        <taxon>Fungi</taxon>
        <taxon>Dikarya</taxon>
        <taxon>Basidiomycota</taxon>
        <taxon>Agaricomycotina</taxon>
        <taxon>Agaricomycetes</taxon>
        <taxon>Thelephorales</taxon>
        <taxon>Thelephoraceae</taxon>
        <taxon>Thelephora</taxon>
    </lineage>
</organism>
<dbReference type="PANTHER" id="PTHR12977">
    <property type="entry name" value="SUPPRESSOR OF VARIEGATION 4-20-RELATED"/>
    <property type="match status" value="1"/>
</dbReference>
<dbReference type="PROSITE" id="PS50280">
    <property type="entry name" value="SET"/>
    <property type="match status" value="1"/>
</dbReference>
<keyword evidence="4" id="KW-1185">Reference proteome</keyword>
<sequence>MDSSRRLPKTDANDILQIVGRLVASKAQPSVAVREAVDSLFLLRPIRYYLTDSTDKQVNAFATHASRYLELYLPNGSIEIAHTSRYAHATGKSELCILATRPLAPGMVITELKGSMADLTDEEDRELKCATATGQAGIRRDFSVIHSKQLKKNHLFLGPARFVNHDCGNNVELFREGRYITFRVIKPIAVGEEVTAHYGDDYFGRNNRHCLCQTCEHAGRGGYTQEEGIDPPSDSDSDTSDRSSQRERERESTAPLNVNERRTRRGVYAVMPENQIKEREQSTIPKIELDAEDSLLSLTLPSPPTSDGALLETPQLSRESSTTSSTFHITVLSDRAAT</sequence>
<evidence type="ECO:0000256" key="1">
    <source>
        <dbReference type="SAM" id="MobiDB-lite"/>
    </source>
</evidence>
<protein>
    <recommendedName>
        <fullName evidence="2">SET domain-containing protein</fullName>
    </recommendedName>
</protein>
<dbReference type="GO" id="GO:0042799">
    <property type="term" value="F:histone H4K20 methyltransferase activity"/>
    <property type="evidence" value="ECO:0007669"/>
    <property type="project" value="TreeGrafter"/>
</dbReference>